<proteinExistence type="predicted"/>
<evidence type="ECO:0000313" key="2">
    <source>
        <dbReference type="WBParaSite" id="PS1159_v2.g7697.t1"/>
    </source>
</evidence>
<protein>
    <submittedName>
        <fullName evidence="2">Uncharacterized protein</fullName>
    </submittedName>
</protein>
<evidence type="ECO:0000313" key="1">
    <source>
        <dbReference type="Proteomes" id="UP000887580"/>
    </source>
</evidence>
<sequence>MQASNSSIVINVHDCHDFSVKPDVVEMEEHNVYFIQKLLDACQKGDVRSLVHLSSTFLQCTSLFPNVNDIFVIINICNFACKDLNDCVFTYYRCHFGIEVTSFLTIKTHTQLVAKYSLKYRKVISVFVDD</sequence>
<dbReference type="Proteomes" id="UP000887580">
    <property type="component" value="Unplaced"/>
</dbReference>
<name>A0AC35GQU6_9BILA</name>
<organism evidence="1 2">
    <name type="scientific">Panagrolaimus sp. PS1159</name>
    <dbReference type="NCBI Taxonomy" id="55785"/>
    <lineage>
        <taxon>Eukaryota</taxon>
        <taxon>Metazoa</taxon>
        <taxon>Ecdysozoa</taxon>
        <taxon>Nematoda</taxon>
        <taxon>Chromadorea</taxon>
        <taxon>Rhabditida</taxon>
        <taxon>Tylenchina</taxon>
        <taxon>Panagrolaimomorpha</taxon>
        <taxon>Panagrolaimoidea</taxon>
        <taxon>Panagrolaimidae</taxon>
        <taxon>Panagrolaimus</taxon>
    </lineage>
</organism>
<dbReference type="WBParaSite" id="PS1159_v2.g7697.t1">
    <property type="protein sequence ID" value="PS1159_v2.g7697.t1"/>
    <property type="gene ID" value="PS1159_v2.g7697"/>
</dbReference>
<accession>A0AC35GQU6</accession>
<reference evidence="2" key="1">
    <citation type="submission" date="2022-11" db="UniProtKB">
        <authorList>
            <consortium name="WormBaseParasite"/>
        </authorList>
    </citation>
    <scope>IDENTIFICATION</scope>
</reference>